<evidence type="ECO:0000256" key="4">
    <source>
        <dbReference type="ARBA" id="ARBA00022824"/>
    </source>
</evidence>
<evidence type="ECO:0000313" key="9">
    <source>
        <dbReference type="WBParaSite" id="Gr19_v10_g2.t1"/>
    </source>
</evidence>
<comment type="similarity">
    <text evidence="2 7">Belongs to the DPM3 family.</text>
</comment>
<organism evidence="8 9">
    <name type="scientific">Globodera rostochiensis</name>
    <name type="common">Golden nematode worm</name>
    <name type="synonym">Heterodera rostochiensis</name>
    <dbReference type="NCBI Taxonomy" id="31243"/>
    <lineage>
        <taxon>Eukaryota</taxon>
        <taxon>Metazoa</taxon>
        <taxon>Ecdysozoa</taxon>
        <taxon>Nematoda</taxon>
        <taxon>Chromadorea</taxon>
        <taxon>Rhabditida</taxon>
        <taxon>Tylenchina</taxon>
        <taxon>Tylenchomorpha</taxon>
        <taxon>Tylenchoidea</taxon>
        <taxon>Heteroderidae</taxon>
        <taxon>Heteroderinae</taxon>
        <taxon>Globodera</taxon>
    </lineage>
</organism>
<keyword evidence="8" id="KW-1185">Reference proteome</keyword>
<dbReference type="WBParaSite" id="Gr19_v10_g2.t1">
    <property type="protein sequence ID" value="Gr19_v10_g2.t1"/>
    <property type="gene ID" value="Gr19_v10_g2"/>
</dbReference>
<name>A0A914HKL4_GLORO</name>
<keyword evidence="3 7" id="KW-0812">Transmembrane</keyword>
<comment type="subcellular location">
    <subcellularLocation>
        <location evidence="1 7">Endoplasmic reticulum membrane</location>
        <topology evidence="1 7">Multi-pass membrane protein</topology>
    </subcellularLocation>
</comment>
<dbReference type="InterPro" id="IPR013174">
    <property type="entry name" value="DPM3"/>
</dbReference>
<evidence type="ECO:0000256" key="3">
    <source>
        <dbReference type="ARBA" id="ARBA00022692"/>
    </source>
</evidence>
<feature type="transmembrane region" description="Helical" evidence="7">
    <location>
        <begin position="12"/>
        <end position="30"/>
    </location>
</feature>
<sequence length="111" mass="12544">MAIQLVIFAWRLSPFFIAWLSLFFAIGPLEHLVAGDEHRRHVLLLLLPLAMLAGLGVYAVGSVLYGVFTFNDCATARKRLISEVNEAKQDLFRRGLIQKVDGSQMQRNKDE</sequence>
<dbReference type="Pfam" id="PF08285">
    <property type="entry name" value="DPM3"/>
    <property type="match status" value="1"/>
</dbReference>
<comment type="subunit">
    <text evidence="7">Component of the dolichol-phosphate mannose (DPM) synthase complex.</text>
</comment>
<comment type="function">
    <text evidence="7">Stabilizer subunit of the dolichol-phosphate mannose (DPM) synthase complex; tethers catalytic subunit to the ER.</text>
</comment>
<keyword evidence="6 7" id="KW-0472">Membrane</keyword>
<evidence type="ECO:0000256" key="2">
    <source>
        <dbReference type="ARBA" id="ARBA00010430"/>
    </source>
</evidence>
<dbReference type="GO" id="GO:0005789">
    <property type="term" value="C:endoplasmic reticulum membrane"/>
    <property type="evidence" value="ECO:0007669"/>
    <property type="project" value="UniProtKB-SubCell"/>
</dbReference>
<dbReference type="AlphaFoldDB" id="A0A914HKL4"/>
<evidence type="ECO:0000256" key="1">
    <source>
        <dbReference type="ARBA" id="ARBA00004477"/>
    </source>
</evidence>
<evidence type="ECO:0000256" key="5">
    <source>
        <dbReference type="ARBA" id="ARBA00022989"/>
    </source>
</evidence>
<evidence type="ECO:0000256" key="6">
    <source>
        <dbReference type="ARBA" id="ARBA00023136"/>
    </source>
</evidence>
<accession>A0A914HKL4</accession>
<evidence type="ECO:0000256" key="7">
    <source>
        <dbReference type="RuleBase" id="RU365085"/>
    </source>
</evidence>
<keyword evidence="4 7" id="KW-0256">Endoplasmic reticulum</keyword>
<evidence type="ECO:0000313" key="8">
    <source>
        <dbReference type="Proteomes" id="UP000887572"/>
    </source>
</evidence>
<reference evidence="9" key="1">
    <citation type="submission" date="2022-11" db="UniProtKB">
        <authorList>
            <consortium name="WormBaseParasite"/>
        </authorList>
    </citation>
    <scope>IDENTIFICATION</scope>
</reference>
<keyword evidence="5 7" id="KW-1133">Transmembrane helix</keyword>
<feature type="transmembrane region" description="Helical" evidence="7">
    <location>
        <begin position="42"/>
        <end position="68"/>
    </location>
</feature>
<comment type="pathway">
    <text evidence="7">Protein modification; protein glycosylation.</text>
</comment>
<proteinExistence type="inferred from homology"/>
<protein>
    <recommendedName>
        <fullName evidence="7">Dolichol-phosphate mannosyltransferase subunit 3</fullName>
    </recommendedName>
</protein>
<dbReference type="Proteomes" id="UP000887572">
    <property type="component" value="Unplaced"/>
</dbReference>